<keyword evidence="12" id="KW-0966">Cell projection</keyword>
<dbReference type="CDD" id="cd09271">
    <property type="entry name" value="RNase_H2-C"/>
    <property type="match status" value="1"/>
</dbReference>
<keyword evidence="8" id="KW-0969">Cilium</keyword>
<keyword evidence="11" id="KW-0469">Meiosis</keyword>
<evidence type="ECO:0000256" key="6">
    <source>
        <dbReference type="ARBA" id="ARBA00022846"/>
    </source>
</evidence>
<evidence type="ECO:0000256" key="5">
    <source>
        <dbReference type="ARBA" id="ARBA00022490"/>
    </source>
</evidence>
<keyword evidence="9" id="KW-0206">Cytoskeleton</keyword>
<feature type="domain" description="Trichohyalin-plectin-homology" evidence="15">
    <location>
        <begin position="223"/>
        <end position="573"/>
    </location>
</feature>
<dbReference type="EMBL" id="LWCA01001486">
    <property type="protein sequence ID" value="OAF65022.1"/>
    <property type="molecule type" value="Genomic_DNA"/>
</dbReference>
<evidence type="ECO:0000256" key="14">
    <source>
        <dbReference type="SAM" id="Coils"/>
    </source>
</evidence>
<keyword evidence="7 14" id="KW-0175">Coiled coil</keyword>
<keyword evidence="17" id="KW-1185">Reference proteome</keyword>
<evidence type="ECO:0000256" key="1">
    <source>
        <dbReference type="ARBA" id="ARBA00004123"/>
    </source>
</evidence>
<dbReference type="PANTHER" id="PTHR19265">
    <property type="entry name" value="MEIOSIS-SPECIFIC NUCLEAR STRUCTURAL PROTEIN 1"/>
    <property type="match status" value="1"/>
</dbReference>
<dbReference type="Gene3D" id="2.40.128.680">
    <property type="match status" value="1"/>
</dbReference>
<evidence type="ECO:0000256" key="7">
    <source>
        <dbReference type="ARBA" id="ARBA00023054"/>
    </source>
</evidence>
<evidence type="ECO:0000256" key="12">
    <source>
        <dbReference type="ARBA" id="ARBA00023273"/>
    </source>
</evidence>
<dbReference type="AlphaFoldDB" id="A0A177AU45"/>
<gene>
    <name evidence="16" type="ORF">A3Q56_07264</name>
</gene>
<dbReference type="PANTHER" id="PTHR19265:SF0">
    <property type="entry name" value="MEIOSIS-SPECIFIC NUCLEAR STRUCTURAL PROTEIN 1"/>
    <property type="match status" value="1"/>
</dbReference>
<name>A0A177AU45_9BILA</name>
<protein>
    <recommendedName>
        <fullName evidence="4">Meiosis-specific nuclear structural protein 1</fullName>
    </recommendedName>
</protein>
<comment type="caution">
    <text evidence="16">The sequence shown here is derived from an EMBL/GenBank/DDBJ whole genome shotgun (WGS) entry which is preliminary data.</text>
</comment>
<comment type="function">
    <text evidence="13">Microtubule inner protein (MIP) part of the dynein-decorated doublet microtubules (DMTs) in cilia axoneme, which is required for motile cilia beating. May play a role in the control of meiotic division and germ cell differentiation through regulation of pairing and recombination during meiosis. Required for sperm flagella assembly. May play a role in the assembly and function of the outer dynein arm-docking complex (ODA-DC). ODA-DC mediates outer dynein arms (ODA) binding onto the axonemal doublet microtubules.</text>
</comment>
<dbReference type="Proteomes" id="UP000078046">
    <property type="component" value="Unassembled WGS sequence"/>
</dbReference>
<comment type="similarity">
    <text evidence="3">Belongs to the MNS1 family.</text>
</comment>
<dbReference type="GO" id="GO:0031514">
    <property type="term" value="C:motile cilium"/>
    <property type="evidence" value="ECO:0007669"/>
    <property type="project" value="TreeGrafter"/>
</dbReference>
<reference evidence="16 17" key="1">
    <citation type="submission" date="2016-04" db="EMBL/GenBank/DDBJ databases">
        <title>The genome of Intoshia linei affirms orthonectids as highly simplified spiralians.</title>
        <authorList>
            <person name="Mikhailov K.V."/>
            <person name="Slusarev G.S."/>
            <person name="Nikitin M.A."/>
            <person name="Logacheva M.D."/>
            <person name="Penin A."/>
            <person name="Aleoshin V."/>
            <person name="Panchin Y.V."/>
        </authorList>
    </citation>
    <scope>NUCLEOTIDE SEQUENCE [LARGE SCALE GENOMIC DNA]</scope>
    <source>
        <strain evidence="16">Intl2013</strain>
        <tissue evidence="16">Whole animal</tissue>
    </source>
</reference>
<comment type="subcellular location">
    <subcellularLocation>
        <location evidence="2">Cytoplasm</location>
        <location evidence="2">Cytoskeleton</location>
        <location evidence="2">Flagellum axoneme</location>
    </subcellularLocation>
    <subcellularLocation>
        <location evidence="1">Nucleus</location>
    </subcellularLocation>
</comment>
<dbReference type="GO" id="GO:0044782">
    <property type="term" value="P:cilium organization"/>
    <property type="evidence" value="ECO:0007669"/>
    <property type="project" value="TreeGrafter"/>
</dbReference>
<dbReference type="InterPro" id="IPR013924">
    <property type="entry name" value="RNase_H2_suC"/>
</dbReference>
<sequence>MKVQIKSDINVSDSTVHVLPFATGYSGYSPVSQYLVTREQDGKILTSFRGYKLEGEKINLPKHFIGLVYNKTQNDEIISIQPVEKFNRFTYWTYETNLTSTKSIHEFMNWTDISEITTLRQNMLAREAELRIEKQRIDTEKSLKRERLTNFDNNSLEKCKNRRIKNFLESKDKIEKYENDKIKKKEEMENIILKRSQEESLSIELNRIKDEKIKAEKFRQMVRKNSVEIRELEAKLKLAYVLKTQKAQIAEKESLKYDEMKKNAVYNEMLKEELVKAKELEKELAISKWNERFIYKQQLEQQLQEQEIKKQEAFKEFLKEKLLIDEIIRKIYQEDQKEREQIIMKRKLHIEYIDNFKKQREIWKKQNDERIELENKNIEKYSHIIKKRQDDSDLYKKERESIQEKLHEKLSKDMIAKKEKLMQVENARMDLYAEEQERLEREKEIQKMALRIKEKLELQRISQDTQREKQKLKEVLKKEDEKFNTQLMLKFEQDLKINQLSQQRIRMKREEYKRNIQQQIEERHQQAEYLKQKALLELQFERDQENKRLSIIEEERNKLLSMHAEKLIGYLPKGVIRDQDDLLKLGEKFIEEYKYTPKFDEFLSDDEIESSNIQMDQLNIAPKEQQECEPDV</sequence>
<feature type="coiled-coil region" evidence="14">
    <location>
        <begin position="407"/>
        <end position="555"/>
    </location>
</feature>
<dbReference type="InterPro" id="IPR043597">
    <property type="entry name" value="TPH_dom"/>
</dbReference>
<evidence type="ECO:0000313" key="17">
    <source>
        <dbReference type="Proteomes" id="UP000078046"/>
    </source>
</evidence>
<dbReference type="OrthoDB" id="197839at2759"/>
<evidence type="ECO:0000256" key="9">
    <source>
        <dbReference type="ARBA" id="ARBA00023212"/>
    </source>
</evidence>
<evidence type="ECO:0000256" key="4">
    <source>
        <dbReference type="ARBA" id="ARBA00014813"/>
    </source>
</evidence>
<evidence type="ECO:0000256" key="11">
    <source>
        <dbReference type="ARBA" id="ARBA00023254"/>
    </source>
</evidence>
<evidence type="ECO:0000259" key="15">
    <source>
        <dbReference type="Pfam" id="PF13868"/>
    </source>
</evidence>
<dbReference type="Pfam" id="PF13868">
    <property type="entry name" value="TPH"/>
    <property type="match status" value="1"/>
</dbReference>
<evidence type="ECO:0000313" key="16">
    <source>
        <dbReference type="EMBL" id="OAF65022.1"/>
    </source>
</evidence>
<dbReference type="GO" id="GO:0032299">
    <property type="term" value="C:ribonuclease H2 complex"/>
    <property type="evidence" value="ECO:0007669"/>
    <property type="project" value="InterPro"/>
</dbReference>
<keyword evidence="10" id="KW-0539">Nucleus</keyword>
<keyword evidence="6" id="KW-0282">Flagellum</keyword>
<organism evidence="16 17">
    <name type="scientific">Intoshia linei</name>
    <dbReference type="NCBI Taxonomy" id="1819745"/>
    <lineage>
        <taxon>Eukaryota</taxon>
        <taxon>Metazoa</taxon>
        <taxon>Spiralia</taxon>
        <taxon>Lophotrochozoa</taxon>
        <taxon>Mesozoa</taxon>
        <taxon>Orthonectida</taxon>
        <taxon>Rhopaluridae</taxon>
        <taxon>Intoshia</taxon>
    </lineage>
</organism>
<evidence type="ECO:0000256" key="3">
    <source>
        <dbReference type="ARBA" id="ARBA00009158"/>
    </source>
</evidence>
<proteinExistence type="inferred from homology"/>
<feature type="coiled-coil region" evidence="14">
    <location>
        <begin position="167"/>
        <end position="235"/>
    </location>
</feature>
<dbReference type="GO" id="GO:0006401">
    <property type="term" value="P:RNA catabolic process"/>
    <property type="evidence" value="ECO:0007669"/>
    <property type="project" value="InterPro"/>
</dbReference>
<evidence type="ECO:0000256" key="2">
    <source>
        <dbReference type="ARBA" id="ARBA00004611"/>
    </source>
</evidence>
<dbReference type="GO" id="GO:0051321">
    <property type="term" value="P:meiotic cell cycle"/>
    <property type="evidence" value="ECO:0007669"/>
    <property type="project" value="UniProtKB-KW"/>
</dbReference>
<feature type="coiled-coil region" evidence="14">
    <location>
        <begin position="263"/>
        <end position="316"/>
    </location>
</feature>
<accession>A0A177AU45</accession>
<evidence type="ECO:0000256" key="10">
    <source>
        <dbReference type="ARBA" id="ARBA00023242"/>
    </source>
</evidence>
<dbReference type="Pfam" id="PF08615">
    <property type="entry name" value="RNase_H2_suC"/>
    <property type="match status" value="1"/>
</dbReference>
<evidence type="ECO:0000256" key="8">
    <source>
        <dbReference type="ARBA" id="ARBA00023069"/>
    </source>
</evidence>
<evidence type="ECO:0000256" key="13">
    <source>
        <dbReference type="ARBA" id="ARBA00046114"/>
    </source>
</evidence>
<dbReference type="GO" id="GO:0005634">
    <property type="term" value="C:nucleus"/>
    <property type="evidence" value="ECO:0007669"/>
    <property type="project" value="UniProtKB-SubCell"/>
</dbReference>
<dbReference type="InterPro" id="IPR026504">
    <property type="entry name" value="MNS1"/>
</dbReference>
<keyword evidence="5" id="KW-0963">Cytoplasm</keyword>